<dbReference type="Proteomes" id="UP000479190">
    <property type="component" value="Unassembled WGS sequence"/>
</dbReference>
<evidence type="ECO:0000313" key="2">
    <source>
        <dbReference type="EMBL" id="CAB0031392.1"/>
    </source>
</evidence>
<protein>
    <submittedName>
        <fullName evidence="2">Uncharacterized protein</fullName>
    </submittedName>
</protein>
<name>A0A6H5I138_9HYME</name>
<organism evidence="2 3">
    <name type="scientific">Trichogramma brassicae</name>
    <dbReference type="NCBI Taxonomy" id="86971"/>
    <lineage>
        <taxon>Eukaryota</taxon>
        <taxon>Metazoa</taxon>
        <taxon>Ecdysozoa</taxon>
        <taxon>Arthropoda</taxon>
        <taxon>Hexapoda</taxon>
        <taxon>Insecta</taxon>
        <taxon>Pterygota</taxon>
        <taxon>Neoptera</taxon>
        <taxon>Endopterygota</taxon>
        <taxon>Hymenoptera</taxon>
        <taxon>Apocrita</taxon>
        <taxon>Proctotrupomorpha</taxon>
        <taxon>Chalcidoidea</taxon>
        <taxon>Trichogrammatidae</taxon>
        <taxon>Trichogramma</taxon>
    </lineage>
</organism>
<keyword evidence="3" id="KW-1185">Reference proteome</keyword>
<dbReference type="AlphaFoldDB" id="A0A6H5I138"/>
<feature type="region of interest" description="Disordered" evidence="1">
    <location>
        <begin position="129"/>
        <end position="153"/>
    </location>
</feature>
<dbReference type="EMBL" id="CADCXV010000644">
    <property type="protein sequence ID" value="CAB0031392.1"/>
    <property type="molecule type" value="Genomic_DNA"/>
</dbReference>
<gene>
    <name evidence="2" type="ORF">TBRA_LOCUS3361</name>
</gene>
<proteinExistence type="predicted"/>
<evidence type="ECO:0000256" key="1">
    <source>
        <dbReference type="SAM" id="MobiDB-lite"/>
    </source>
</evidence>
<evidence type="ECO:0000313" key="3">
    <source>
        <dbReference type="Proteomes" id="UP000479190"/>
    </source>
</evidence>
<reference evidence="2 3" key="1">
    <citation type="submission" date="2020-02" db="EMBL/GenBank/DDBJ databases">
        <authorList>
            <person name="Ferguson B K."/>
        </authorList>
    </citation>
    <scope>NUCLEOTIDE SEQUENCE [LARGE SCALE GENOMIC DNA]</scope>
</reference>
<sequence length="153" mass="16417">MTRFVRSLFLRFILYRHGGRDISLNNAITSSPPASEPAMLLPKSLDSDTNADSNMGLNIEFDTTFHDNHAGADNTVVAAGSGPEAVTTNTIVDVSDRNNKRTCISNENRAGEINNNCNYHDSTQVVWKEKSSGGGAAEEELVAEEGGGAAEEE</sequence>
<accession>A0A6H5I138</accession>